<dbReference type="InterPro" id="IPR015943">
    <property type="entry name" value="WD40/YVTN_repeat-like_dom_sf"/>
</dbReference>
<dbReference type="Gene3D" id="2.60.40.10">
    <property type="entry name" value="Immunoglobulins"/>
    <property type="match status" value="1"/>
</dbReference>
<reference evidence="4" key="1">
    <citation type="submission" date="2016-10" db="EMBL/GenBank/DDBJ databases">
        <authorList>
            <person name="Varghese N."/>
            <person name="Submissions S."/>
        </authorList>
    </citation>
    <scope>NUCLEOTIDE SEQUENCE [LARGE SCALE GENOMIC DNA]</scope>
    <source>
        <strain evidence="4">DSM 7481</strain>
    </source>
</reference>
<gene>
    <name evidence="3" type="ORF">SAMN04489710_12523</name>
</gene>
<accession>A0A1I1ZBQ5</accession>
<dbReference type="EMBL" id="FOMQ01000025">
    <property type="protein sequence ID" value="SFE29254.1"/>
    <property type="molecule type" value="Genomic_DNA"/>
</dbReference>
<sequence>MKVFWRCLATVSCALWLTACGGGGGGGDSGAGTGGGSGPATGGGSGTGTGGGGSGSALTVTSDRTSLDFVGFVNAPAQPQNVMFTLVNAPAGATYYGQVVLDRPSDFTASFNPTSNSTGMMTVFPTSGSAVSRSGTILVRLCNDPNCSSVAWSQTLPYRYAIFSIDSSALALSGSEGSEGAAGSVAITPADTGNFLKVSASTNIGDGWLSATRNAAGDAISVKASAAALKSGTYTGMVKVQIAGTDYTPPVVIPVGYTVGLGFVAPVASALELKADSQRIAGSTAVAFNAGSGRSWTASSDQPWLVLDTPSGTGAGTLSYHVDTSLLAGMDNWTSATAQVTLRAAGLSDARLAVTLDKRLPEVYVTSPATIVAGRAGTVRVIGRGLSQLADLGRIRIPGASGFTGTVLSDREALLNIPAMPAGRTSVSVANALGLPSASGTLGAASLAGAPAGLVANPGEKRSAVFDPTRNALYAINWTQKALVRYRYAAGQWQVDGLPVASIGDMALSPDRKTLYVASGSRTLHAVDPDTLQITATYTTDNAFNGSLLPSRDLFRGLPVTSNLRLWFVNNQWSGLYYFDMKTGRFGSQPLTYATELLYGPGLFASGDGTRMYISSSDTRASVYQYTAESDSVKALASAPGAYRALYDETGSRLLVDDEQVYRGDDTRLVGRATVTGSLGMRSVISPDGTRVYRQVSTGMNSLIVDHINVYDTTRVQPGTSELVKLGEIPVTSRAVRCDSNSNDACLTTTFLISPMGDTLFWLGDQGLVVIPIPATMSGIQSADARLQKAAAQ</sequence>
<dbReference type="Gene3D" id="2.130.10.10">
    <property type="entry name" value="YVTN repeat-like/Quinoprotein amine dehydrogenase"/>
    <property type="match status" value="1"/>
</dbReference>
<proteinExistence type="predicted"/>
<dbReference type="InterPro" id="IPR013783">
    <property type="entry name" value="Ig-like_fold"/>
</dbReference>
<protein>
    <recommendedName>
        <fullName evidence="5">BACON domain-containing protein</fullName>
    </recommendedName>
</protein>
<dbReference type="Proteomes" id="UP000199517">
    <property type="component" value="Unassembled WGS sequence"/>
</dbReference>
<dbReference type="SUPFAM" id="SSF50969">
    <property type="entry name" value="YVTN repeat-like/Quinoprotein amine dehydrogenase"/>
    <property type="match status" value="1"/>
</dbReference>
<feature type="signal peptide" evidence="2">
    <location>
        <begin position="1"/>
        <end position="21"/>
    </location>
</feature>
<name>A0A1I1ZBQ5_9BURK</name>
<dbReference type="PROSITE" id="PS51257">
    <property type="entry name" value="PROKAR_LIPOPROTEIN"/>
    <property type="match status" value="1"/>
</dbReference>
<evidence type="ECO:0000256" key="2">
    <source>
        <dbReference type="SAM" id="SignalP"/>
    </source>
</evidence>
<keyword evidence="4" id="KW-1185">Reference proteome</keyword>
<feature type="compositionally biased region" description="Gly residues" evidence="1">
    <location>
        <begin position="31"/>
        <end position="55"/>
    </location>
</feature>
<evidence type="ECO:0000313" key="4">
    <source>
        <dbReference type="Proteomes" id="UP000199517"/>
    </source>
</evidence>
<evidence type="ECO:0000256" key="1">
    <source>
        <dbReference type="SAM" id="MobiDB-lite"/>
    </source>
</evidence>
<evidence type="ECO:0000313" key="3">
    <source>
        <dbReference type="EMBL" id="SFE29254.1"/>
    </source>
</evidence>
<organism evidence="3 4">
    <name type="scientific">Paracidovorax konjaci</name>
    <dbReference type="NCBI Taxonomy" id="32040"/>
    <lineage>
        <taxon>Bacteria</taxon>
        <taxon>Pseudomonadati</taxon>
        <taxon>Pseudomonadota</taxon>
        <taxon>Betaproteobacteria</taxon>
        <taxon>Burkholderiales</taxon>
        <taxon>Comamonadaceae</taxon>
        <taxon>Paracidovorax</taxon>
    </lineage>
</organism>
<dbReference type="AlphaFoldDB" id="A0A1I1ZBQ5"/>
<feature type="chain" id="PRO_5011629656" description="BACON domain-containing protein" evidence="2">
    <location>
        <begin position="22"/>
        <end position="793"/>
    </location>
</feature>
<feature type="region of interest" description="Disordered" evidence="1">
    <location>
        <begin position="31"/>
        <end position="57"/>
    </location>
</feature>
<keyword evidence="2" id="KW-0732">Signal</keyword>
<dbReference type="InterPro" id="IPR011044">
    <property type="entry name" value="Quino_amine_DH_bsu"/>
</dbReference>
<evidence type="ECO:0008006" key="5">
    <source>
        <dbReference type="Google" id="ProtNLM"/>
    </source>
</evidence>